<organism evidence="4 5">
    <name type="scientific">Fodinibius salinus</name>
    <dbReference type="NCBI Taxonomy" id="860790"/>
    <lineage>
        <taxon>Bacteria</taxon>
        <taxon>Pseudomonadati</taxon>
        <taxon>Balneolota</taxon>
        <taxon>Balneolia</taxon>
        <taxon>Balneolales</taxon>
        <taxon>Balneolaceae</taxon>
        <taxon>Fodinibius</taxon>
    </lineage>
</organism>
<dbReference type="AlphaFoldDB" id="A0A5D3YMU8"/>
<dbReference type="SMART" id="SM00769">
    <property type="entry name" value="WHy"/>
    <property type="match status" value="2"/>
</dbReference>
<keyword evidence="5" id="KW-1185">Reference proteome</keyword>
<protein>
    <submittedName>
        <fullName evidence="4">LEA14-like dessication related protein</fullName>
    </submittedName>
</protein>
<proteinExistence type="inferred from homology"/>
<dbReference type="Pfam" id="PF03168">
    <property type="entry name" value="LEA_2"/>
    <property type="match status" value="2"/>
</dbReference>
<comment type="similarity">
    <text evidence="1">Belongs to the LEA type 2 family.</text>
</comment>
<gene>
    <name evidence="4" type="ORF">LX73_0490</name>
</gene>
<evidence type="ECO:0000313" key="4">
    <source>
        <dbReference type="EMBL" id="TYP95194.1"/>
    </source>
</evidence>
<dbReference type="PANTHER" id="PTHR31459:SF2">
    <property type="entry name" value="OS03G0843300 PROTEIN"/>
    <property type="match status" value="1"/>
</dbReference>
<dbReference type="InterPro" id="IPR004864">
    <property type="entry name" value="LEA_2"/>
</dbReference>
<dbReference type="GO" id="GO:0009269">
    <property type="term" value="P:response to desiccation"/>
    <property type="evidence" value="ECO:0007669"/>
    <property type="project" value="InterPro"/>
</dbReference>
<evidence type="ECO:0000256" key="1">
    <source>
        <dbReference type="ARBA" id="ARBA00005960"/>
    </source>
</evidence>
<dbReference type="OrthoDB" id="1523713at2"/>
<reference evidence="4 5" key="1">
    <citation type="submission" date="2019-07" db="EMBL/GenBank/DDBJ databases">
        <title>Genomic Encyclopedia of Archaeal and Bacterial Type Strains, Phase II (KMG-II): from individual species to whole genera.</title>
        <authorList>
            <person name="Goeker M."/>
        </authorList>
    </citation>
    <scope>NUCLEOTIDE SEQUENCE [LARGE SCALE GENOMIC DNA]</scope>
    <source>
        <strain evidence="4 5">DSM 21935</strain>
    </source>
</reference>
<accession>A0A5D3YMU8</accession>
<dbReference type="EMBL" id="VNHY01000001">
    <property type="protein sequence ID" value="TYP95194.1"/>
    <property type="molecule type" value="Genomic_DNA"/>
</dbReference>
<dbReference type="Proteomes" id="UP000324595">
    <property type="component" value="Unassembled WGS sequence"/>
</dbReference>
<dbReference type="InterPro" id="IPR045043">
    <property type="entry name" value="Lea14-like"/>
</dbReference>
<feature type="chain" id="PRO_5022964726" evidence="2">
    <location>
        <begin position="27"/>
        <end position="284"/>
    </location>
</feature>
<dbReference type="SUPFAM" id="SSF117070">
    <property type="entry name" value="LEA14-like"/>
    <property type="match status" value="2"/>
</dbReference>
<name>A0A5D3YMU8_9BACT</name>
<feature type="signal peptide" evidence="2">
    <location>
        <begin position="1"/>
        <end position="26"/>
    </location>
</feature>
<comment type="caution">
    <text evidence="4">The sequence shown here is derived from an EMBL/GenBank/DDBJ whole genome shotgun (WGS) entry which is preliminary data.</text>
</comment>
<dbReference type="Gene3D" id="2.60.40.1820">
    <property type="match status" value="2"/>
</dbReference>
<evidence type="ECO:0000259" key="3">
    <source>
        <dbReference type="SMART" id="SM00769"/>
    </source>
</evidence>
<feature type="domain" description="Water stress and hypersensitive response" evidence="3">
    <location>
        <begin position="159"/>
        <end position="279"/>
    </location>
</feature>
<keyword evidence="2" id="KW-0732">Signal</keyword>
<dbReference type="InterPro" id="IPR013990">
    <property type="entry name" value="WHy-dom"/>
</dbReference>
<dbReference type="PANTHER" id="PTHR31459">
    <property type="match status" value="1"/>
</dbReference>
<dbReference type="PROSITE" id="PS51257">
    <property type="entry name" value="PROKAR_LIPOPROTEIN"/>
    <property type="match status" value="1"/>
</dbReference>
<feature type="domain" description="Water stress and hypersensitive response" evidence="3">
    <location>
        <begin position="33"/>
        <end position="150"/>
    </location>
</feature>
<evidence type="ECO:0000313" key="5">
    <source>
        <dbReference type="Proteomes" id="UP000324595"/>
    </source>
</evidence>
<evidence type="ECO:0000256" key="2">
    <source>
        <dbReference type="SAM" id="SignalP"/>
    </source>
</evidence>
<sequence length="284" mass="31115">MNMKKSAILIAIILFLSSCQTLEELADVQKPRLSVDDVRVTGFNFNEIELTYNIKIDNPNPVSLQMVGYDYNLDINGNSFIQGDQQEGINIEASGVSMFEVPITVNFNELYRSIKGLAQKDESSYRFISHLAFDMPTLGRTEIPVGKQGSIPMLKLPKLSVENIAVNSLSLSGADIGLKLQIDNPNGFGMNVDVLQYDFAVNGSQWASGDALANTQIRQNGITELNIPISLDIGQIGRSAYRVISGDQSLNYKLDGNLKFKALHSLLGNSNLGINKSGQIPISR</sequence>